<name>A0A553PM60_TIGCA</name>
<dbReference type="AlphaFoldDB" id="A0A553PM60"/>
<keyword evidence="3" id="KW-0862">Zinc</keyword>
<feature type="region of interest" description="Disordered" evidence="5">
    <location>
        <begin position="216"/>
        <end position="241"/>
    </location>
</feature>
<evidence type="ECO:0000259" key="6">
    <source>
        <dbReference type="PROSITE" id="PS50178"/>
    </source>
</evidence>
<reference evidence="7 8" key="1">
    <citation type="journal article" date="2018" name="Nat. Ecol. Evol.">
        <title>Genomic signatures of mitonuclear coevolution across populations of Tigriopus californicus.</title>
        <authorList>
            <person name="Barreto F.S."/>
            <person name="Watson E.T."/>
            <person name="Lima T.G."/>
            <person name="Willett C.S."/>
            <person name="Edmands S."/>
            <person name="Li W."/>
            <person name="Burton R.S."/>
        </authorList>
    </citation>
    <scope>NUCLEOTIDE SEQUENCE [LARGE SCALE GENOMIC DNA]</scope>
    <source>
        <strain evidence="7 8">San Diego</strain>
    </source>
</reference>
<dbReference type="InterPro" id="IPR000306">
    <property type="entry name" value="Znf_FYVE"/>
</dbReference>
<dbReference type="GO" id="GO:0008270">
    <property type="term" value="F:zinc ion binding"/>
    <property type="evidence" value="ECO:0007669"/>
    <property type="project" value="UniProtKB-KW"/>
</dbReference>
<dbReference type="SUPFAM" id="SSF57903">
    <property type="entry name" value="FYVE/PHD zinc finger"/>
    <property type="match status" value="1"/>
</dbReference>
<keyword evidence="1" id="KW-0479">Metal-binding</keyword>
<comment type="caution">
    <text evidence="7">The sequence shown here is derived from an EMBL/GenBank/DDBJ whole genome shotgun (WGS) entry which is preliminary data.</text>
</comment>
<dbReference type="Gene3D" id="2.30.29.160">
    <property type="entry name" value="Zinc finger FYVE domain-containing protein 21, C-terminal"/>
    <property type="match status" value="1"/>
</dbReference>
<dbReference type="PANTHER" id="PTHR39490">
    <property type="entry name" value="ARRESTIN DOMAIN-CONTAINING PROTEIN D"/>
    <property type="match status" value="1"/>
</dbReference>
<dbReference type="Proteomes" id="UP000318571">
    <property type="component" value="Chromosome 11"/>
</dbReference>
<accession>A0A553PM60</accession>
<organism evidence="7 8">
    <name type="scientific">Tigriopus californicus</name>
    <name type="common">Marine copepod</name>
    <dbReference type="NCBI Taxonomy" id="6832"/>
    <lineage>
        <taxon>Eukaryota</taxon>
        <taxon>Metazoa</taxon>
        <taxon>Ecdysozoa</taxon>
        <taxon>Arthropoda</taxon>
        <taxon>Crustacea</taxon>
        <taxon>Multicrustacea</taxon>
        <taxon>Hexanauplia</taxon>
        <taxon>Copepoda</taxon>
        <taxon>Harpacticoida</taxon>
        <taxon>Harpacticidae</taxon>
        <taxon>Tigriopus</taxon>
    </lineage>
</organism>
<feature type="region of interest" description="Disordered" evidence="5">
    <location>
        <begin position="1"/>
        <end position="21"/>
    </location>
</feature>
<evidence type="ECO:0000256" key="5">
    <source>
        <dbReference type="SAM" id="MobiDB-lite"/>
    </source>
</evidence>
<dbReference type="PANTHER" id="PTHR39490:SF8">
    <property type="entry name" value="ZINC FINGER FYVE DOMAIN-CONTAINING PROTEIN 21"/>
    <property type="match status" value="1"/>
</dbReference>
<evidence type="ECO:0000256" key="2">
    <source>
        <dbReference type="ARBA" id="ARBA00022771"/>
    </source>
</evidence>
<gene>
    <name evidence="7" type="ORF">TCAL_09464</name>
</gene>
<evidence type="ECO:0000313" key="7">
    <source>
        <dbReference type="EMBL" id="TRY78756.1"/>
    </source>
</evidence>
<dbReference type="InterPro" id="IPR013083">
    <property type="entry name" value="Znf_RING/FYVE/PHD"/>
</dbReference>
<sequence>MSLSSWSSQSSPAMFPSPSKRLVKSNSGLRIVSQHERGNAPWALEEPHWVKDHEHHCRRCGQIFCSKCCQSKIQFHRMGFVDPVRNCQTCSPLTRKEEIFFTNQLKVLFQGAPFHVRSSMAISLDSCLYNCRISNDERYLLFNNHGDEGEQIHPIDLCRISSIEILSEGNMMLTAKEMTSSEFTLEIQAPAEPSRKPSLAWLKSFEQGMGFVFNSRESSLDQSPASSAESPQNSDVPPSDE</sequence>
<evidence type="ECO:0000313" key="8">
    <source>
        <dbReference type="Proteomes" id="UP000318571"/>
    </source>
</evidence>
<dbReference type="Pfam" id="PF16696">
    <property type="entry name" value="ZFYVE21_C"/>
    <property type="match status" value="1"/>
</dbReference>
<dbReference type="Pfam" id="PF01363">
    <property type="entry name" value="FYVE"/>
    <property type="match status" value="1"/>
</dbReference>
<dbReference type="PROSITE" id="PS50178">
    <property type="entry name" value="ZF_FYVE"/>
    <property type="match status" value="1"/>
</dbReference>
<dbReference type="STRING" id="6832.A0A553PM60"/>
<proteinExistence type="predicted"/>
<feature type="compositionally biased region" description="Low complexity" evidence="5">
    <location>
        <begin position="1"/>
        <end position="19"/>
    </location>
</feature>
<dbReference type="InterPro" id="IPR017455">
    <property type="entry name" value="Znf_FYVE-rel"/>
</dbReference>
<dbReference type="InterPro" id="IPR052113">
    <property type="entry name" value="FYVE-type_Zinc_Finger"/>
</dbReference>
<dbReference type="OMA" id="HCEIEIA"/>
<keyword evidence="2 4" id="KW-0863">Zinc-finger</keyword>
<keyword evidence="8" id="KW-1185">Reference proteome</keyword>
<dbReference type="Gene3D" id="3.30.40.10">
    <property type="entry name" value="Zinc/RING finger domain, C3HC4 (zinc finger)"/>
    <property type="match status" value="1"/>
</dbReference>
<dbReference type="InterPro" id="IPR032031">
    <property type="entry name" value="ZFYVE21_C"/>
</dbReference>
<dbReference type="InterPro" id="IPR038632">
    <property type="entry name" value="ZFYVE21_C_sf"/>
</dbReference>
<evidence type="ECO:0000256" key="3">
    <source>
        <dbReference type="ARBA" id="ARBA00022833"/>
    </source>
</evidence>
<evidence type="ECO:0000256" key="4">
    <source>
        <dbReference type="PROSITE-ProRule" id="PRU00091"/>
    </source>
</evidence>
<dbReference type="EMBL" id="VCGU01000003">
    <property type="protein sequence ID" value="TRY78756.1"/>
    <property type="molecule type" value="Genomic_DNA"/>
</dbReference>
<protein>
    <recommendedName>
        <fullName evidence="6">FYVE-type domain-containing protein</fullName>
    </recommendedName>
</protein>
<feature type="domain" description="FYVE-type" evidence="6">
    <location>
        <begin position="55"/>
        <end position="95"/>
    </location>
</feature>
<evidence type="ECO:0000256" key="1">
    <source>
        <dbReference type="ARBA" id="ARBA00022723"/>
    </source>
</evidence>
<dbReference type="InterPro" id="IPR011011">
    <property type="entry name" value="Znf_FYVE_PHD"/>
</dbReference>